<gene>
    <name evidence="2" type="ORF">J4Q44_G00228310</name>
</gene>
<keyword evidence="3" id="KW-1185">Reference proteome</keyword>
<comment type="caution">
    <text evidence="2">The sequence shown here is derived from an EMBL/GenBank/DDBJ whole genome shotgun (WGS) entry which is preliminary data.</text>
</comment>
<dbReference type="GO" id="GO:0050265">
    <property type="term" value="F:RNA uridylyltransferase activity"/>
    <property type="evidence" value="ECO:0007669"/>
    <property type="project" value="TreeGrafter"/>
</dbReference>
<dbReference type="PANTHER" id="PTHR12271:SF34">
    <property type="entry name" value="TERMINAL URIDYLYLTRANSFERASE 7"/>
    <property type="match status" value="1"/>
</dbReference>
<accession>A0AAN8LLT9</accession>
<dbReference type="CDD" id="cd05402">
    <property type="entry name" value="NT_PAP_TUTase"/>
    <property type="match status" value="1"/>
</dbReference>
<dbReference type="EMBL" id="JAGTTL010000021">
    <property type="protein sequence ID" value="KAK6305906.1"/>
    <property type="molecule type" value="Genomic_DNA"/>
</dbReference>
<feature type="domain" description="Poly(A) RNA polymerase mitochondrial-like central palm" evidence="1">
    <location>
        <begin position="2"/>
        <end position="48"/>
    </location>
</feature>
<protein>
    <recommendedName>
        <fullName evidence="1">Poly(A) RNA polymerase mitochondrial-like central palm domain-containing protein</fullName>
    </recommendedName>
</protein>
<dbReference type="Gene3D" id="3.30.460.10">
    <property type="entry name" value="Beta Polymerase, domain 2"/>
    <property type="match status" value="1"/>
</dbReference>
<dbReference type="Pfam" id="PF22600">
    <property type="entry name" value="MTPAP-like_central"/>
    <property type="match status" value="1"/>
</dbReference>
<dbReference type="SUPFAM" id="SSF81301">
    <property type="entry name" value="Nucleotidyltransferase"/>
    <property type="match status" value="1"/>
</dbReference>
<organism evidence="2 3">
    <name type="scientific">Coregonus suidteri</name>
    <dbReference type="NCBI Taxonomy" id="861788"/>
    <lineage>
        <taxon>Eukaryota</taxon>
        <taxon>Metazoa</taxon>
        <taxon>Chordata</taxon>
        <taxon>Craniata</taxon>
        <taxon>Vertebrata</taxon>
        <taxon>Euteleostomi</taxon>
        <taxon>Actinopterygii</taxon>
        <taxon>Neopterygii</taxon>
        <taxon>Teleostei</taxon>
        <taxon>Protacanthopterygii</taxon>
        <taxon>Salmoniformes</taxon>
        <taxon>Salmonidae</taxon>
        <taxon>Coregoninae</taxon>
        <taxon>Coregonus</taxon>
    </lineage>
</organism>
<dbReference type="GO" id="GO:0031123">
    <property type="term" value="P:RNA 3'-end processing"/>
    <property type="evidence" value="ECO:0007669"/>
    <property type="project" value="TreeGrafter"/>
</dbReference>
<evidence type="ECO:0000259" key="1">
    <source>
        <dbReference type="Pfam" id="PF22600"/>
    </source>
</evidence>
<dbReference type="Proteomes" id="UP001356427">
    <property type="component" value="Unassembled WGS sequence"/>
</dbReference>
<evidence type="ECO:0000313" key="2">
    <source>
        <dbReference type="EMBL" id="KAK6305906.1"/>
    </source>
</evidence>
<sequence length="75" mass="8378">PGLSNILPITTAKVPIVKFYHVRTGLEADISLYNTLALHNTRLLASYAAIDPRVKMLCYVMKVFAKVCPTSLQMR</sequence>
<name>A0AAN8LLT9_9TELE</name>
<dbReference type="AlphaFoldDB" id="A0AAN8LLT9"/>
<dbReference type="PANTHER" id="PTHR12271">
    <property type="entry name" value="POLY A POLYMERASE CID PAP -RELATED"/>
    <property type="match status" value="1"/>
</dbReference>
<feature type="non-terminal residue" evidence="2">
    <location>
        <position position="1"/>
    </location>
</feature>
<dbReference type="InterPro" id="IPR043519">
    <property type="entry name" value="NT_sf"/>
</dbReference>
<reference evidence="2 3" key="1">
    <citation type="submission" date="2021-04" db="EMBL/GenBank/DDBJ databases">
        <authorList>
            <person name="De Guttry C."/>
            <person name="Zahm M."/>
            <person name="Klopp C."/>
            <person name="Cabau C."/>
            <person name="Louis A."/>
            <person name="Berthelot C."/>
            <person name="Parey E."/>
            <person name="Roest Crollius H."/>
            <person name="Montfort J."/>
            <person name="Robinson-Rechavi M."/>
            <person name="Bucao C."/>
            <person name="Bouchez O."/>
            <person name="Gislard M."/>
            <person name="Lluch J."/>
            <person name="Milhes M."/>
            <person name="Lampietro C."/>
            <person name="Lopez Roques C."/>
            <person name="Donnadieu C."/>
            <person name="Braasch I."/>
            <person name="Desvignes T."/>
            <person name="Postlethwait J."/>
            <person name="Bobe J."/>
            <person name="Wedekind C."/>
            <person name="Guiguen Y."/>
        </authorList>
    </citation>
    <scope>NUCLEOTIDE SEQUENCE [LARGE SCALE GENOMIC DNA]</scope>
    <source>
        <strain evidence="2">Cs_M1</strain>
        <tissue evidence="2">Blood</tissue>
    </source>
</reference>
<dbReference type="InterPro" id="IPR054708">
    <property type="entry name" value="MTPAP-like_central"/>
</dbReference>
<proteinExistence type="predicted"/>
<evidence type="ECO:0000313" key="3">
    <source>
        <dbReference type="Proteomes" id="UP001356427"/>
    </source>
</evidence>